<dbReference type="InterPro" id="IPR023346">
    <property type="entry name" value="Lysozyme-like_dom_sf"/>
</dbReference>
<evidence type="ECO:0000256" key="9">
    <source>
        <dbReference type="PIRSR" id="PIRSR608597-3"/>
    </source>
</evidence>
<keyword evidence="4" id="KW-0081">Bacteriolytic enzyme</keyword>
<feature type="region of interest" description="Disordered" evidence="10">
    <location>
        <begin position="476"/>
        <end position="505"/>
    </location>
</feature>
<dbReference type="PROSITE" id="PS51909">
    <property type="entry name" value="LYSOZYME_I"/>
    <property type="match status" value="3"/>
</dbReference>
<name>A0A6P6XX16_DERPT</name>
<dbReference type="CDD" id="cd16890">
    <property type="entry name" value="lyz_i"/>
    <property type="match status" value="3"/>
</dbReference>
<organism evidence="12 13">
    <name type="scientific">Dermatophagoides pteronyssinus</name>
    <name type="common">European house dust mite</name>
    <dbReference type="NCBI Taxonomy" id="6956"/>
    <lineage>
        <taxon>Eukaryota</taxon>
        <taxon>Metazoa</taxon>
        <taxon>Ecdysozoa</taxon>
        <taxon>Arthropoda</taxon>
        <taxon>Chelicerata</taxon>
        <taxon>Arachnida</taxon>
        <taxon>Acari</taxon>
        <taxon>Acariformes</taxon>
        <taxon>Sarcoptiformes</taxon>
        <taxon>Astigmata</taxon>
        <taxon>Psoroptidia</taxon>
        <taxon>Analgoidea</taxon>
        <taxon>Pyroglyphidae</taxon>
        <taxon>Dermatophagoidinae</taxon>
        <taxon>Dermatophagoides</taxon>
    </lineage>
</organism>
<protein>
    <recommendedName>
        <fullName evidence="2">lysozyme</fullName>
        <ecNumber evidence="2">3.2.1.17</ecNumber>
    </recommendedName>
</protein>
<evidence type="ECO:0000256" key="2">
    <source>
        <dbReference type="ARBA" id="ARBA00012732"/>
    </source>
</evidence>
<evidence type="ECO:0000256" key="3">
    <source>
        <dbReference type="ARBA" id="ARBA00022529"/>
    </source>
</evidence>
<evidence type="ECO:0000256" key="1">
    <source>
        <dbReference type="ARBA" id="ARBA00000632"/>
    </source>
</evidence>
<evidence type="ECO:0000256" key="5">
    <source>
        <dbReference type="ARBA" id="ARBA00022801"/>
    </source>
</evidence>
<dbReference type="EC" id="3.2.1.17" evidence="2"/>
<feature type="compositionally biased region" description="Pro residues" evidence="10">
    <location>
        <begin position="630"/>
        <end position="642"/>
    </location>
</feature>
<dbReference type="InterPro" id="IPR018247">
    <property type="entry name" value="EF_Hand_1_Ca_BS"/>
</dbReference>
<sequence length="781" mass="86481">MGMIMKILQIILYSIILDVNISLSEPDRHCLDCICQASSGCKRNIQCHNSGNGQYYCGPYQISWAYWADAGKPGDAGFANDFEQCLVKKSCSEAAVRGYMKKYGNDCNGDGHVDCLDYAAIHKAGPSGSCQPSWLLESKYWLEFQQCYSHSSSSSSSLSTETSFRDNSNSPYNTMIEIPRNKPPFLPPLPPPLILPPVHARASASVPGASASASATAGFDSNNGNPLTVASTSIGNGNDEIGTEIVETYPPLPSSPRRLGSLNRPNQIPPIPGVFVNKPQPSSPVLVPSANFNRIKPIRFNFQNSPSPSIRREDYSSAMNSVSNVEEPEEIVVSEAQELIPYDCLQCLCHASSKCDLNKGCDGAYCGPYLLSWGYWADGGKPGGEYATCSKQKPCSETAIQGYMAKWKRDCNHDGTIDCIDFALIHKLGPHGCEKIQALQSTDYWNQFSQCHQTESGNKPARSTRPVLVEVPRPQPIISTRSSEPFIRPSPNSNEDESNIEQPQPRGVVIRVNNRDLINTNNNHLRSPPPPRPPTRIDLGTLNTSQPIIIRIKPPINSNDPSRINIPEIRPRPPTLQPKPVEIIEEPPAIIEPRRPVISDNDDFFSQPRPLDQPSSSHNEQPNVSEIPRQPSPLPPSPPRPKPLSRQNATTNNLVTVECLECICYASSKCNPSIGCRSEGTGKYVCGSYQVDWEYWMEAGKPGNRADLSNVENFQMCMNNRECADKTVTEYLKRFRKDCNEDGHIDCNDYAALHIGGPKHCGAQWYLDSKYYSDFRECFDF</sequence>
<evidence type="ECO:0000313" key="13">
    <source>
        <dbReference type="RefSeq" id="XP_027197431.1"/>
    </source>
</evidence>
<dbReference type="Proteomes" id="UP000515146">
    <property type="component" value="Unplaced"/>
</dbReference>
<keyword evidence="3" id="KW-0929">Antimicrobial</keyword>
<dbReference type="PROSITE" id="PS00018">
    <property type="entry name" value="EF_HAND_1"/>
    <property type="match status" value="1"/>
</dbReference>
<dbReference type="PANTHER" id="PTHR11195:SF13">
    <property type="entry name" value="INVERTEBRATE-TYPE LYSOZYME 2-RELATED"/>
    <property type="match status" value="1"/>
</dbReference>
<feature type="disulfide bond" evidence="9">
    <location>
        <begin position="85"/>
        <end position="91"/>
    </location>
</feature>
<dbReference type="RefSeq" id="XP_027197431.1">
    <property type="nucleotide sequence ID" value="XM_027341630.1"/>
</dbReference>
<proteinExistence type="predicted"/>
<feature type="region of interest" description="Disordered" evidence="10">
    <location>
        <begin position="519"/>
        <end position="540"/>
    </location>
</feature>
<dbReference type="GO" id="GO:0042742">
    <property type="term" value="P:defense response to bacterium"/>
    <property type="evidence" value="ECO:0007669"/>
    <property type="project" value="UniProtKB-KW"/>
</dbReference>
<feature type="compositionally biased region" description="Polar residues" evidence="10">
    <location>
        <begin position="613"/>
        <end position="624"/>
    </location>
</feature>
<dbReference type="PANTHER" id="PTHR11195">
    <property type="entry name" value="DESTABILASE-RELATED"/>
    <property type="match status" value="1"/>
</dbReference>
<dbReference type="KEGG" id="dpte:113791801"/>
<dbReference type="AlphaFoldDB" id="A0A6P6XX16"/>
<comment type="catalytic activity">
    <reaction evidence="1">
        <text>Hydrolysis of (1-&gt;4)-beta-linkages between N-acetylmuramic acid and N-acetyl-D-glucosamine residues in a peptidoglycan and between N-acetyl-D-glucosamine residues in chitodextrins.</text>
        <dbReference type="EC" id="3.2.1.17"/>
    </reaction>
</comment>
<dbReference type="OrthoDB" id="6337871at2759"/>
<dbReference type="InterPro" id="IPR008597">
    <property type="entry name" value="Invert_lysozyme"/>
</dbReference>
<dbReference type="GO" id="GO:0031640">
    <property type="term" value="P:killing of cells of another organism"/>
    <property type="evidence" value="ECO:0007669"/>
    <property type="project" value="UniProtKB-KW"/>
</dbReference>
<keyword evidence="12" id="KW-1185">Reference proteome</keyword>
<dbReference type="GO" id="GO:0003796">
    <property type="term" value="F:lysozyme activity"/>
    <property type="evidence" value="ECO:0007669"/>
    <property type="project" value="UniProtKB-EC"/>
</dbReference>
<feature type="signal peptide" evidence="11">
    <location>
        <begin position="1"/>
        <end position="26"/>
    </location>
</feature>
<keyword evidence="7 9" id="KW-1015">Disulfide bond</keyword>
<evidence type="ECO:0000256" key="8">
    <source>
        <dbReference type="ARBA" id="ARBA00023295"/>
    </source>
</evidence>
<evidence type="ECO:0000256" key="6">
    <source>
        <dbReference type="ARBA" id="ARBA00023022"/>
    </source>
</evidence>
<keyword evidence="8" id="KW-0326">Glycosidase</keyword>
<evidence type="ECO:0000313" key="12">
    <source>
        <dbReference type="Proteomes" id="UP000515146"/>
    </source>
</evidence>
<dbReference type="OMA" id="QISWAYW"/>
<dbReference type="InParanoid" id="A0A6P6XX16"/>
<feature type="chain" id="PRO_5028159454" description="lysozyme" evidence="11">
    <location>
        <begin position="27"/>
        <end position="781"/>
    </location>
</feature>
<dbReference type="SUPFAM" id="SSF53955">
    <property type="entry name" value="Lysozyme-like"/>
    <property type="match status" value="2"/>
</dbReference>
<evidence type="ECO:0000256" key="4">
    <source>
        <dbReference type="ARBA" id="ARBA00022638"/>
    </source>
</evidence>
<reference evidence="13" key="1">
    <citation type="submission" date="2025-08" db="UniProtKB">
        <authorList>
            <consortium name="RefSeq"/>
        </authorList>
    </citation>
    <scope>IDENTIFICATION</scope>
    <source>
        <strain evidence="13">Airmid</strain>
    </source>
</reference>
<feature type="disulfide bond" evidence="9">
    <location>
        <begin position="35"/>
        <end position="41"/>
    </location>
</feature>
<feature type="disulfide bond" evidence="9">
    <location>
        <begin position="47"/>
        <end position="57"/>
    </location>
</feature>
<keyword evidence="6" id="KW-0044">Antibiotic</keyword>
<evidence type="ECO:0000256" key="7">
    <source>
        <dbReference type="ARBA" id="ARBA00023157"/>
    </source>
</evidence>
<keyword evidence="5" id="KW-0378">Hydrolase</keyword>
<gene>
    <name evidence="13" type="primary">LOC113791801</name>
</gene>
<evidence type="ECO:0000256" key="10">
    <source>
        <dbReference type="SAM" id="MobiDB-lite"/>
    </source>
</evidence>
<feature type="disulfide bond" evidence="9">
    <location>
        <begin position="30"/>
        <end position="115"/>
    </location>
</feature>
<accession>A0A6P6XX16</accession>
<feature type="region of interest" description="Disordered" evidence="10">
    <location>
        <begin position="552"/>
        <end position="647"/>
    </location>
</feature>
<dbReference type="Gene3D" id="1.10.530.10">
    <property type="match status" value="3"/>
</dbReference>
<dbReference type="Pfam" id="PF05497">
    <property type="entry name" value="Destabilase"/>
    <property type="match status" value="3"/>
</dbReference>
<evidence type="ECO:0000256" key="11">
    <source>
        <dbReference type="SAM" id="SignalP"/>
    </source>
</evidence>
<keyword evidence="11" id="KW-0732">Signal</keyword>